<keyword evidence="2" id="KW-1185">Reference proteome</keyword>
<evidence type="ECO:0000313" key="2">
    <source>
        <dbReference type="Proteomes" id="UP000308600"/>
    </source>
</evidence>
<proteinExistence type="predicted"/>
<organism evidence="1 2">
    <name type="scientific">Pluteus cervinus</name>
    <dbReference type="NCBI Taxonomy" id="181527"/>
    <lineage>
        <taxon>Eukaryota</taxon>
        <taxon>Fungi</taxon>
        <taxon>Dikarya</taxon>
        <taxon>Basidiomycota</taxon>
        <taxon>Agaricomycotina</taxon>
        <taxon>Agaricomycetes</taxon>
        <taxon>Agaricomycetidae</taxon>
        <taxon>Agaricales</taxon>
        <taxon>Pluteineae</taxon>
        <taxon>Pluteaceae</taxon>
        <taxon>Pluteus</taxon>
    </lineage>
</organism>
<name>A0ACD3ANT0_9AGAR</name>
<dbReference type="EMBL" id="ML208383">
    <property type="protein sequence ID" value="TFK67157.1"/>
    <property type="molecule type" value="Genomic_DNA"/>
</dbReference>
<sequence length="432" mass="48910">MHATLNDLAVELLSEILWHTQPTYPKYLGQHEFPDDPTRHYLNQWLGDIASLNHAWYSAATPILYSTIRVTTERGEREGVERRLESVKKHGRFVKYLTLDVAYRGGEIPFDTDFLSDLGAHLPSCTHVRFLIHPDATENDVNHLYTTLISFDHPKTQLRSIQITSHPLQTQLRLPYILSMVPTVVASQLEALEISGWRPTLEYLTVPSRLQSKFSNIQRLSLDRIVTYNQDGRNDILEFALSITLPLSSLRSLYLSESNFSTSSITSFLQTPVVTSSNMHTTAGFNLTYLHINGYPAAFEGGGFDLLTTPFHLVNLCPHLTTFLYFVPCPKLFLLPGEKRILELEDVTGSIPQSLVQLGLQIMNSYWPSPILSGTLDAIVRWAKTPEDRKNVKELVLRCDAGLNSEDERTRVEEELGKLGMVVNIVIAKLDY</sequence>
<accession>A0ACD3ANT0</accession>
<protein>
    <submittedName>
        <fullName evidence="1">Uncharacterized protein</fullName>
    </submittedName>
</protein>
<evidence type="ECO:0000313" key="1">
    <source>
        <dbReference type="EMBL" id="TFK67157.1"/>
    </source>
</evidence>
<dbReference type="Proteomes" id="UP000308600">
    <property type="component" value="Unassembled WGS sequence"/>
</dbReference>
<reference evidence="1 2" key="1">
    <citation type="journal article" date="2019" name="Nat. Ecol. Evol.">
        <title>Megaphylogeny resolves global patterns of mushroom evolution.</title>
        <authorList>
            <person name="Varga T."/>
            <person name="Krizsan K."/>
            <person name="Foldi C."/>
            <person name="Dima B."/>
            <person name="Sanchez-Garcia M."/>
            <person name="Sanchez-Ramirez S."/>
            <person name="Szollosi G.J."/>
            <person name="Szarkandi J.G."/>
            <person name="Papp V."/>
            <person name="Albert L."/>
            <person name="Andreopoulos W."/>
            <person name="Angelini C."/>
            <person name="Antonin V."/>
            <person name="Barry K.W."/>
            <person name="Bougher N.L."/>
            <person name="Buchanan P."/>
            <person name="Buyck B."/>
            <person name="Bense V."/>
            <person name="Catcheside P."/>
            <person name="Chovatia M."/>
            <person name="Cooper J."/>
            <person name="Damon W."/>
            <person name="Desjardin D."/>
            <person name="Finy P."/>
            <person name="Geml J."/>
            <person name="Haridas S."/>
            <person name="Hughes K."/>
            <person name="Justo A."/>
            <person name="Karasinski D."/>
            <person name="Kautmanova I."/>
            <person name="Kiss B."/>
            <person name="Kocsube S."/>
            <person name="Kotiranta H."/>
            <person name="LaButti K.M."/>
            <person name="Lechner B.E."/>
            <person name="Liimatainen K."/>
            <person name="Lipzen A."/>
            <person name="Lukacs Z."/>
            <person name="Mihaltcheva S."/>
            <person name="Morgado L.N."/>
            <person name="Niskanen T."/>
            <person name="Noordeloos M.E."/>
            <person name="Ohm R.A."/>
            <person name="Ortiz-Santana B."/>
            <person name="Ovrebo C."/>
            <person name="Racz N."/>
            <person name="Riley R."/>
            <person name="Savchenko A."/>
            <person name="Shiryaev A."/>
            <person name="Soop K."/>
            <person name="Spirin V."/>
            <person name="Szebenyi C."/>
            <person name="Tomsovsky M."/>
            <person name="Tulloss R.E."/>
            <person name="Uehling J."/>
            <person name="Grigoriev I.V."/>
            <person name="Vagvolgyi C."/>
            <person name="Papp T."/>
            <person name="Martin F.M."/>
            <person name="Miettinen O."/>
            <person name="Hibbett D.S."/>
            <person name="Nagy L.G."/>
        </authorList>
    </citation>
    <scope>NUCLEOTIDE SEQUENCE [LARGE SCALE GENOMIC DNA]</scope>
    <source>
        <strain evidence="1 2">NL-1719</strain>
    </source>
</reference>
<gene>
    <name evidence="1" type="ORF">BDN72DRAFT_899186</name>
</gene>